<gene>
    <name evidence="1" type="ORF">RM574_25690</name>
</gene>
<name>A0ABD5EBX7_9ACTN</name>
<evidence type="ECO:0000313" key="2">
    <source>
        <dbReference type="Proteomes" id="UP001183607"/>
    </source>
</evidence>
<proteinExistence type="predicted"/>
<sequence length="245" mass="25301">MTRTTTEAETTLDALTGRRAGDGAAAGLREAAARLGVTLPELRGDLPTGRTAMVTLGRAPAITALRLAAVLTHAAAVLPDLRADRAEPDEEEDAADAVTALRTALDRVGLRLPSLGAERPAAMGTAMVALGGAASGVAVSLADVLTRAADAAPVLRADAAEPPGAAREFWPLPAVLLRDGHCLRYGGVTRVVAQAPRLPAPRTSTAPRLVVRCVDGTTLRVSPRAALDVYLPVAWRLSLQDGPRP</sequence>
<dbReference type="Proteomes" id="UP001183607">
    <property type="component" value="Unassembled WGS sequence"/>
</dbReference>
<evidence type="ECO:0000313" key="1">
    <source>
        <dbReference type="EMBL" id="MDT0418878.1"/>
    </source>
</evidence>
<accession>A0ABD5EBX7</accession>
<evidence type="ECO:0008006" key="3">
    <source>
        <dbReference type="Google" id="ProtNLM"/>
    </source>
</evidence>
<protein>
    <recommendedName>
        <fullName evidence="3">XRE family transcriptional regulator</fullName>
    </recommendedName>
</protein>
<organism evidence="1 2">
    <name type="scientific">Streptomyces evansiae</name>
    <dbReference type="NCBI Taxonomy" id="3075535"/>
    <lineage>
        <taxon>Bacteria</taxon>
        <taxon>Bacillati</taxon>
        <taxon>Actinomycetota</taxon>
        <taxon>Actinomycetes</taxon>
        <taxon>Kitasatosporales</taxon>
        <taxon>Streptomycetaceae</taxon>
        <taxon>Streptomyces</taxon>
    </lineage>
</organism>
<comment type="caution">
    <text evidence="1">The sequence shown here is derived from an EMBL/GenBank/DDBJ whole genome shotgun (WGS) entry which is preliminary data.</text>
</comment>
<dbReference type="RefSeq" id="WP_093853121.1">
    <property type="nucleotide sequence ID" value="NZ_JAVRER010000056.1"/>
</dbReference>
<reference evidence="2" key="1">
    <citation type="submission" date="2023-07" db="EMBL/GenBank/DDBJ databases">
        <title>30 novel species of actinomycetes from the DSMZ collection.</title>
        <authorList>
            <person name="Nouioui I."/>
        </authorList>
    </citation>
    <scope>NUCLEOTIDE SEQUENCE [LARGE SCALE GENOMIC DNA]</scope>
    <source>
        <strain evidence="2">DSM 41982</strain>
    </source>
</reference>
<dbReference type="EMBL" id="JAVRER010000056">
    <property type="protein sequence ID" value="MDT0418878.1"/>
    <property type="molecule type" value="Genomic_DNA"/>
</dbReference>
<dbReference type="AlphaFoldDB" id="A0ABD5EBX7"/>